<dbReference type="EMBL" id="GL871081">
    <property type="protein sequence ID" value="EGC34834.1"/>
    <property type="molecule type" value="Genomic_DNA"/>
</dbReference>
<reference evidence="2" key="1">
    <citation type="journal article" date="2011" name="Genome Biol.">
        <title>Comparative genomics of the social amoebae Dictyostelium discoideum and Dictyostelium purpureum.</title>
        <authorList>
            <consortium name="US DOE Joint Genome Institute (JGI-PGF)"/>
            <person name="Sucgang R."/>
            <person name="Kuo A."/>
            <person name="Tian X."/>
            <person name="Salerno W."/>
            <person name="Parikh A."/>
            <person name="Feasley C.L."/>
            <person name="Dalin E."/>
            <person name="Tu H."/>
            <person name="Huang E."/>
            <person name="Barry K."/>
            <person name="Lindquist E."/>
            <person name="Shapiro H."/>
            <person name="Bruce D."/>
            <person name="Schmutz J."/>
            <person name="Salamov A."/>
            <person name="Fey P."/>
            <person name="Gaudet P."/>
            <person name="Anjard C."/>
            <person name="Babu M.M."/>
            <person name="Basu S."/>
            <person name="Bushmanova Y."/>
            <person name="van der Wel H."/>
            <person name="Katoh-Kurasawa M."/>
            <person name="Dinh C."/>
            <person name="Coutinho P.M."/>
            <person name="Saito T."/>
            <person name="Elias M."/>
            <person name="Schaap P."/>
            <person name="Kay R.R."/>
            <person name="Henrissat B."/>
            <person name="Eichinger L."/>
            <person name="Rivero F."/>
            <person name="Putnam N.H."/>
            <person name="West C.M."/>
            <person name="Loomis W.F."/>
            <person name="Chisholm R.L."/>
            <person name="Shaulsky G."/>
            <person name="Strassmann J.E."/>
            <person name="Queller D.C."/>
            <person name="Kuspa A."/>
            <person name="Grigoriev I.V."/>
        </authorList>
    </citation>
    <scope>NUCLEOTIDE SEQUENCE [LARGE SCALE GENOMIC DNA]</scope>
    <source>
        <strain evidence="2">QSDP1</strain>
    </source>
</reference>
<evidence type="ECO:0000313" key="2">
    <source>
        <dbReference type="Proteomes" id="UP000001064"/>
    </source>
</evidence>
<dbReference type="AlphaFoldDB" id="F0ZMJ2"/>
<protein>
    <submittedName>
        <fullName evidence="1">Uncharacterized protein</fullName>
    </submittedName>
</protein>
<dbReference type="KEGG" id="dpp:DICPUDRAFT_152890"/>
<organism evidence="1 2">
    <name type="scientific">Dictyostelium purpureum</name>
    <name type="common">Slime mold</name>
    <dbReference type="NCBI Taxonomy" id="5786"/>
    <lineage>
        <taxon>Eukaryota</taxon>
        <taxon>Amoebozoa</taxon>
        <taxon>Evosea</taxon>
        <taxon>Eumycetozoa</taxon>
        <taxon>Dictyostelia</taxon>
        <taxon>Dictyosteliales</taxon>
        <taxon>Dictyosteliaceae</taxon>
        <taxon>Dictyostelium</taxon>
    </lineage>
</organism>
<dbReference type="InParanoid" id="F0ZMJ2"/>
<gene>
    <name evidence="1" type="ORF">DICPUDRAFT_152890</name>
</gene>
<dbReference type="VEuPathDB" id="AmoebaDB:DICPUDRAFT_152890"/>
<dbReference type="Proteomes" id="UP000001064">
    <property type="component" value="Unassembled WGS sequence"/>
</dbReference>
<proteinExistence type="predicted"/>
<dbReference type="RefSeq" id="XP_003288641.1">
    <property type="nucleotide sequence ID" value="XM_003288593.1"/>
</dbReference>
<name>F0ZMJ2_DICPU</name>
<accession>F0ZMJ2</accession>
<dbReference type="GeneID" id="10502052"/>
<evidence type="ECO:0000313" key="1">
    <source>
        <dbReference type="EMBL" id="EGC34834.1"/>
    </source>
</evidence>
<sequence length="67" mass="7824">MNDKSSSIVWDTFLKFKINVKGVESQYALCSKCPQFDIPSKEFESKVDFKSWLKNKHFKSVVSVYLL</sequence>
<keyword evidence="2" id="KW-1185">Reference proteome</keyword>